<keyword evidence="4" id="KW-1185">Reference proteome</keyword>
<name>A0A7W8HK99_9BURK</name>
<keyword evidence="1" id="KW-0378">Hydrolase</keyword>
<reference evidence="3 4" key="1">
    <citation type="submission" date="2020-08" db="EMBL/GenBank/DDBJ databases">
        <title>Genomic Encyclopedia of Type Strains, Phase IV (KMG-IV): sequencing the most valuable type-strain genomes for metagenomic binning, comparative biology and taxonomic classification.</title>
        <authorList>
            <person name="Goeker M."/>
        </authorList>
    </citation>
    <scope>NUCLEOTIDE SEQUENCE [LARGE SCALE GENOMIC DNA]</scope>
    <source>
        <strain evidence="3 4">DSM 29781</strain>
    </source>
</reference>
<dbReference type="Pfam" id="PF03061">
    <property type="entry name" value="4HBT"/>
    <property type="match status" value="1"/>
</dbReference>
<evidence type="ECO:0000313" key="4">
    <source>
        <dbReference type="Proteomes" id="UP000532440"/>
    </source>
</evidence>
<dbReference type="SUPFAM" id="SSF54637">
    <property type="entry name" value="Thioesterase/thiol ester dehydrase-isomerase"/>
    <property type="match status" value="1"/>
</dbReference>
<dbReference type="CDD" id="cd03443">
    <property type="entry name" value="PaaI_thioesterase"/>
    <property type="match status" value="1"/>
</dbReference>
<dbReference type="RefSeq" id="WP_183970406.1">
    <property type="nucleotide sequence ID" value="NZ_BAABEW010000020.1"/>
</dbReference>
<organism evidence="3 4">
    <name type="scientific">Quisquiliibacterium transsilvanicum</name>
    <dbReference type="NCBI Taxonomy" id="1549638"/>
    <lineage>
        <taxon>Bacteria</taxon>
        <taxon>Pseudomonadati</taxon>
        <taxon>Pseudomonadota</taxon>
        <taxon>Betaproteobacteria</taxon>
        <taxon>Burkholderiales</taxon>
        <taxon>Burkholderiaceae</taxon>
        <taxon>Quisquiliibacterium</taxon>
    </lineage>
</organism>
<protein>
    <submittedName>
        <fullName evidence="3">Uncharacterized protein (TIGR00369 family)</fullName>
    </submittedName>
</protein>
<dbReference type="GO" id="GO:0016289">
    <property type="term" value="F:acyl-CoA hydrolase activity"/>
    <property type="evidence" value="ECO:0007669"/>
    <property type="project" value="UniProtKB-ARBA"/>
</dbReference>
<dbReference type="InterPro" id="IPR029069">
    <property type="entry name" value="HotDog_dom_sf"/>
</dbReference>
<dbReference type="Gene3D" id="3.10.129.10">
    <property type="entry name" value="Hotdog Thioesterase"/>
    <property type="match status" value="1"/>
</dbReference>
<dbReference type="NCBIfam" id="TIGR00369">
    <property type="entry name" value="unchar_dom_1"/>
    <property type="match status" value="1"/>
</dbReference>
<dbReference type="Proteomes" id="UP000532440">
    <property type="component" value="Unassembled WGS sequence"/>
</dbReference>
<accession>A0A7W8HK99</accession>
<sequence length="138" mass="14699">MRYTPEAIARYNDNPLYRAIGIRLEEVADGNARATLAPLAQVCWPTAGQPHGGILFTTLDTTMAFAALSTADADSGCATVDCSIQYPAPAQDGPFSCRATTVRKTGRTVFVRAEIVDSREAPVALAQATFRILAPRPG</sequence>
<evidence type="ECO:0000313" key="3">
    <source>
        <dbReference type="EMBL" id="MBB5273616.1"/>
    </source>
</evidence>
<feature type="domain" description="Thioesterase" evidence="2">
    <location>
        <begin position="51"/>
        <end position="119"/>
    </location>
</feature>
<dbReference type="InterPro" id="IPR006683">
    <property type="entry name" value="Thioestr_dom"/>
</dbReference>
<evidence type="ECO:0000256" key="1">
    <source>
        <dbReference type="ARBA" id="ARBA00022801"/>
    </source>
</evidence>
<comment type="caution">
    <text evidence="3">The sequence shown here is derived from an EMBL/GenBank/DDBJ whole genome shotgun (WGS) entry which is preliminary data.</text>
</comment>
<dbReference type="EMBL" id="JACHGB010000007">
    <property type="protein sequence ID" value="MBB5273616.1"/>
    <property type="molecule type" value="Genomic_DNA"/>
</dbReference>
<dbReference type="InterPro" id="IPR003736">
    <property type="entry name" value="PAAI_dom"/>
</dbReference>
<evidence type="ECO:0000259" key="2">
    <source>
        <dbReference type="Pfam" id="PF03061"/>
    </source>
</evidence>
<dbReference type="AlphaFoldDB" id="A0A7W8HK99"/>
<proteinExistence type="predicted"/>
<gene>
    <name evidence="3" type="ORF">HNQ70_003646</name>
</gene>